<organism evidence="1 2">
    <name type="scientific">Trichonephila inaurata madagascariensis</name>
    <dbReference type="NCBI Taxonomy" id="2747483"/>
    <lineage>
        <taxon>Eukaryota</taxon>
        <taxon>Metazoa</taxon>
        <taxon>Ecdysozoa</taxon>
        <taxon>Arthropoda</taxon>
        <taxon>Chelicerata</taxon>
        <taxon>Arachnida</taxon>
        <taxon>Araneae</taxon>
        <taxon>Araneomorphae</taxon>
        <taxon>Entelegynae</taxon>
        <taxon>Araneoidea</taxon>
        <taxon>Nephilidae</taxon>
        <taxon>Trichonephila</taxon>
        <taxon>Trichonephila inaurata</taxon>
    </lineage>
</organism>
<comment type="caution">
    <text evidence="1">The sequence shown here is derived from an EMBL/GenBank/DDBJ whole genome shotgun (WGS) entry which is preliminary data.</text>
</comment>
<accession>A0A8X6XQJ7</accession>
<protein>
    <submittedName>
        <fullName evidence="1">Uncharacterized protein</fullName>
    </submittedName>
</protein>
<dbReference type="OrthoDB" id="6436443at2759"/>
<gene>
    <name evidence="1" type="primary">AVEN_158908_1</name>
    <name evidence="1" type="ORF">TNIN_249921</name>
</gene>
<dbReference type="Proteomes" id="UP000886998">
    <property type="component" value="Unassembled WGS sequence"/>
</dbReference>
<evidence type="ECO:0000313" key="1">
    <source>
        <dbReference type="EMBL" id="GFY56845.1"/>
    </source>
</evidence>
<dbReference type="EMBL" id="BMAV01011172">
    <property type="protein sequence ID" value="GFY56845.1"/>
    <property type="molecule type" value="Genomic_DNA"/>
</dbReference>
<reference evidence="1" key="1">
    <citation type="submission" date="2020-08" db="EMBL/GenBank/DDBJ databases">
        <title>Multicomponent nature underlies the extraordinary mechanical properties of spider dragline silk.</title>
        <authorList>
            <person name="Kono N."/>
            <person name="Nakamura H."/>
            <person name="Mori M."/>
            <person name="Yoshida Y."/>
            <person name="Ohtoshi R."/>
            <person name="Malay A.D."/>
            <person name="Moran D.A.P."/>
            <person name="Tomita M."/>
            <person name="Numata K."/>
            <person name="Arakawa K."/>
        </authorList>
    </citation>
    <scope>NUCLEOTIDE SEQUENCE</scope>
</reference>
<dbReference type="AlphaFoldDB" id="A0A8X6XQJ7"/>
<name>A0A8X6XQJ7_9ARAC</name>
<evidence type="ECO:0000313" key="2">
    <source>
        <dbReference type="Proteomes" id="UP000886998"/>
    </source>
</evidence>
<sequence length="98" mass="11297">MPKNYIKKTSGSRYTKEDLKKAVLEVKNGSTIYAASKKNLVFLKKLLEDGRDVINLVETNLATNKTAQLLFPNTKPGIEWIRGFEKRWKEELSKKKPE</sequence>
<keyword evidence="2" id="KW-1185">Reference proteome</keyword>
<proteinExistence type="predicted"/>